<reference evidence="8 9" key="1">
    <citation type="journal article" date="2014" name="Agronomy (Basel)">
        <title>A Draft Genome Sequence for Ensete ventricosum, the Drought-Tolerant Tree Against Hunger.</title>
        <authorList>
            <person name="Harrison J."/>
            <person name="Moore K.A."/>
            <person name="Paszkiewicz K."/>
            <person name="Jones T."/>
            <person name="Grant M."/>
            <person name="Ambacheew D."/>
            <person name="Muzemil S."/>
            <person name="Studholme D.J."/>
        </authorList>
    </citation>
    <scope>NUCLEOTIDE SEQUENCE [LARGE SCALE GENOMIC DNA]</scope>
</reference>
<keyword evidence="6" id="KW-0636">Prenylation</keyword>
<organism evidence="8 9">
    <name type="scientific">Ensete ventricosum</name>
    <name type="common">Abyssinian banana</name>
    <name type="synonym">Musa ensete</name>
    <dbReference type="NCBI Taxonomy" id="4639"/>
    <lineage>
        <taxon>Eukaryota</taxon>
        <taxon>Viridiplantae</taxon>
        <taxon>Streptophyta</taxon>
        <taxon>Embryophyta</taxon>
        <taxon>Tracheophyta</taxon>
        <taxon>Spermatophyta</taxon>
        <taxon>Magnoliopsida</taxon>
        <taxon>Liliopsida</taxon>
        <taxon>Zingiberales</taxon>
        <taxon>Musaceae</taxon>
        <taxon>Ensete</taxon>
    </lineage>
</organism>
<evidence type="ECO:0000256" key="3">
    <source>
        <dbReference type="ARBA" id="ARBA00022927"/>
    </source>
</evidence>
<dbReference type="SUPFAM" id="SSF52540">
    <property type="entry name" value="P-loop containing nucleoside triphosphate hydrolases"/>
    <property type="match status" value="1"/>
</dbReference>
<evidence type="ECO:0000256" key="6">
    <source>
        <dbReference type="ARBA" id="ARBA00023289"/>
    </source>
</evidence>
<dbReference type="EMBL" id="AMZH03001425">
    <property type="protein sequence ID" value="RRT79341.1"/>
    <property type="molecule type" value="Genomic_DNA"/>
</dbReference>
<protein>
    <submittedName>
        <fullName evidence="8">Uncharacterized protein</fullName>
    </submittedName>
</protein>
<dbReference type="InterPro" id="IPR027417">
    <property type="entry name" value="P-loop_NTPase"/>
</dbReference>
<keyword evidence="3" id="KW-0813">Transport</keyword>
<dbReference type="AlphaFoldDB" id="A0A427AT04"/>
<comment type="caution">
    <text evidence="8">The sequence shown here is derived from an EMBL/GenBank/DDBJ whole genome shotgun (WGS) entry which is preliminary data.</text>
</comment>
<sequence>MLAWLHPRKFPVRAEGRRFLVRGFNYGRAFYRGANCCILVYDVNVGRTFDTLDDRHDDLLRKVINTKWYPPIPGSMYRSTSRSIHGLPTTWRYRRLRVFLPYYYPKLVGRRKKSEKTKEKKREKLEIRHRSPSTILICRRPPLPDVVDETPPLLLVTSDEEKQVIAFGSVPSPAMALGCGTTLKIIILGNRGKGASPNSSSSHLDLSYVCSTSVVVFATFFCRSGILQGRTGFKVSVLHSIEWPTAAFCSMMSMLENHLTLLIPGMMHFLTRYVAPNLVCIKIAEDWCASNSNIPYFGTSAKDDFNIDAAQLALNPDLDM</sequence>
<gene>
    <name evidence="8" type="ORF">B296_00005964</name>
</gene>
<keyword evidence="2" id="KW-0547">Nucleotide-binding</keyword>
<dbReference type="PANTHER" id="PTHR47981:SF2">
    <property type="entry name" value="RAS-RELATED PROTEIN RABG3B"/>
    <property type="match status" value="1"/>
</dbReference>
<dbReference type="PANTHER" id="PTHR47981">
    <property type="entry name" value="RAB FAMILY"/>
    <property type="match status" value="1"/>
</dbReference>
<dbReference type="Proteomes" id="UP000287651">
    <property type="component" value="Unassembled WGS sequence"/>
</dbReference>
<evidence type="ECO:0000313" key="8">
    <source>
        <dbReference type="EMBL" id="RRT79341.1"/>
    </source>
</evidence>
<dbReference type="GO" id="GO:0005525">
    <property type="term" value="F:GTP binding"/>
    <property type="evidence" value="ECO:0007669"/>
    <property type="project" value="UniProtKB-KW"/>
</dbReference>
<accession>A0A427AT04</accession>
<dbReference type="GO" id="GO:0012505">
    <property type="term" value="C:endomembrane system"/>
    <property type="evidence" value="ECO:0007669"/>
    <property type="project" value="UniProtKB-SubCell"/>
</dbReference>
<comment type="subcellular location">
    <subcellularLocation>
        <location evidence="7">Endomembrane system</location>
        <topology evidence="7">Lipid-anchor</topology>
        <orientation evidence="7">Cytoplasmic side</orientation>
    </subcellularLocation>
</comment>
<comment type="similarity">
    <text evidence="1">Belongs to the small GTPase superfamily. Rab family.</text>
</comment>
<evidence type="ECO:0000313" key="9">
    <source>
        <dbReference type="Proteomes" id="UP000287651"/>
    </source>
</evidence>
<name>A0A427AT04_ENSVE</name>
<proteinExistence type="inferred from homology"/>
<dbReference type="GO" id="GO:0015031">
    <property type="term" value="P:protein transport"/>
    <property type="evidence" value="ECO:0007669"/>
    <property type="project" value="UniProtKB-KW"/>
</dbReference>
<keyword evidence="4" id="KW-0342">GTP-binding</keyword>
<evidence type="ECO:0000256" key="1">
    <source>
        <dbReference type="ARBA" id="ARBA00006270"/>
    </source>
</evidence>
<evidence type="ECO:0000256" key="4">
    <source>
        <dbReference type="ARBA" id="ARBA00023134"/>
    </source>
</evidence>
<evidence type="ECO:0000256" key="2">
    <source>
        <dbReference type="ARBA" id="ARBA00022741"/>
    </source>
</evidence>
<keyword evidence="3" id="KW-0653">Protein transport</keyword>
<evidence type="ECO:0000256" key="7">
    <source>
        <dbReference type="ARBA" id="ARBA00046278"/>
    </source>
</evidence>
<keyword evidence="5" id="KW-0449">Lipoprotein</keyword>
<dbReference type="GO" id="GO:0005774">
    <property type="term" value="C:vacuolar membrane"/>
    <property type="evidence" value="ECO:0007669"/>
    <property type="project" value="TreeGrafter"/>
</dbReference>
<evidence type="ECO:0000256" key="5">
    <source>
        <dbReference type="ARBA" id="ARBA00023288"/>
    </source>
</evidence>